<name>A0A6P5GTX0_ANACO</name>
<dbReference type="InterPro" id="IPR052035">
    <property type="entry name" value="ZnF_BED_domain_contain"/>
</dbReference>
<reference evidence="13" key="1">
    <citation type="journal article" date="2015" name="Nat. Genet.">
        <title>The pineapple genome and the evolution of CAM photosynthesis.</title>
        <authorList>
            <person name="Ming R."/>
            <person name="VanBuren R."/>
            <person name="Wai C.M."/>
            <person name="Tang H."/>
            <person name="Schatz M.C."/>
            <person name="Bowers J.E."/>
            <person name="Lyons E."/>
            <person name="Wang M.L."/>
            <person name="Chen J."/>
            <person name="Biggers E."/>
            <person name="Zhang J."/>
            <person name="Huang L."/>
            <person name="Zhang L."/>
            <person name="Miao W."/>
            <person name="Zhang J."/>
            <person name="Ye Z."/>
            <person name="Miao C."/>
            <person name="Lin Z."/>
            <person name="Wang H."/>
            <person name="Zhou H."/>
            <person name="Yim W.C."/>
            <person name="Priest H.D."/>
            <person name="Zheng C."/>
            <person name="Woodhouse M."/>
            <person name="Edger P.P."/>
            <person name="Guyot R."/>
            <person name="Guo H.B."/>
            <person name="Guo H."/>
            <person name="Zheng G."/>
            <person name="Singh R."/>
            <person name="Sharma A."/>
            <person name="Min X."/>
            <person name="Zheng Y."/>
            <person name="Lee H."/>
            <person name="Gurtowski J."/>
            <person name="Sedlazeck F.J."/>
            <person name="Harkess A."/>
            <person name="McKain M.R."/>
            <person name="Liao Z."/>
            <person name="Fang J."/>
            <person name="Liu J."/>
            <person name="Zhang X."/>
            <person name="Zhang Q."/>
            <person name="Hu W."/>
            <person name="Qin Y."/>
            <person name="Wang K."/>
            <person name="Chen L.Y."/>
            <person name="Shirley N."/>
            <person name="Lin Y.R."/>
            <person name="Liu L.Y."/>
            <person name="Hernandez A.G."/>
            <person name="Wright C.L."/>
            <person name="Bulone V."/>
            <person name="Tuskan G.A."/>
            <person name="Heath K."/>
            <person name="Zee F."/>
            <person name="Moore P.H."/>
            <person name="Sunkar R."/>
            <person name="Leebens-Mack J.H."/>
            <person name="Mockler T."/>
            <person name="Bennetzen J.L."/>
            <person name="Freeling M."/>
            <person name="Sankoff D."/>
            <person name="Paterson A.H."/>
            <person name="Zhu X."/>
            <person name="Yang X."/>
            <person name="Smith J.A."/>
            <person name="Cushman J.C."/>
            <person name="Paull R.E."/>
            <person name="Yu Q."/>
        </authorList>
    </citation>
    <scope>NUCLEOTIDE SEQUENCE [LARGE SCALE GENOMIC DNA]</scope>
    <source>
        <strain evidence="13">cv. F153</strain>
    </source>
</reference>
<dbReference type="Proteomes" id="UP000515123">
    <property type="component" value="Linkage group 19"/>
</dbReference>
<reference evidence="14" key="2">
    <citation type="submission" date="2025-08" db="UniProtKB">
        <authorList>
            <consortium name="RefSeq"/>
        </authorList>
    </citation>
    <scope>IDENTIFICATION</scope>
    <source>
        <tissue evidence="14">Leaf</tissue>
    </source>
</reference>
<dbReference type="Pfam" id="PF05699">
    <property type="entry name" value="Dimer_Tnp_hAT"/>
    <property type="match status" value="1"/>
</dbReference>
<dbReference type="InterPro" id="IPR025525">
    <property type="entry name" value="hAT-like_transposase_RNase-H"/>
</dbReference>
<accession>A0A6P5GTX0</accession>
<evidence type="ECO:0000256" key="2">
    <source>
        <dbReference type="ARBA" id="ARBA00011738"/>
    </source>
</evidence>
<evidence type="ECO:0000256" key="7">
    <source>
        <dbReference type="ARBA" id="ARBA00023125"/>
    </source>
</evidence>
<dbReference type="SUPFAM" id="SSF57667">
    <property type="entry name" value="beta-beta-alpha zinc fingers"/>
    <property type="match status" value="1"/>
</dbReference>
<dbReference type="SUPFAM" id="SSF53098">
    <property type="entry name" value="Ribonuclease H-like"/>
    <property type="match status" value="1"/>
</dbReference>
<dbReference type="SMART" id="SM00614">
    <property type="entry name" value="ZnF_BED"/>
    <property type="match status" value="1"/>
</dbReference>
<evidence type="ECO:0000256" key="5">
    <source>
        <dbReference type="ARBA" id="ARBA00022833"/>
    </source>
</evidence>
<evidence type="ECO:0000256" key="4">
    <source>
        <dbReference type="ARBA" id="ARBA00022771"/>
    </source>
</evidence>
<dbReference type="InterPro" id="IPR008906">
    <property type="entry name" value="HATC_C_dom"/>
</dbReference>
<dbReference type="Pfam" id="PF14372">
    <property type="entry name" value="hAT-like_RNase-H"/>
    <property type="match status" value="1"/>
</dbReference>
<comment type="subunit">
    <text evidence="2">Homodimer.</text>
</comment>
<evidence type="ECO:0000256" key="8">
    <source>
        <dbReference type="ARBA" id="ARBA00023163"/>
    </source>
</evidence>
<evidence type="ECO:0000256" key="1">
    <source>
        <dbReference type="ARBA" id="ARBA00004123"/>
    </source>
</evidence>
<keyword evidence="7" id="KW-0238">DNA-binding</keyword>
<dbReference type="InterPro" id="IPR012337">
    <property type="entry name" value="RNaseH-like_sf"/>
</dbReference>
<evidence type="ECO:0000256" key="10">
    <source>
        <dbReference type="PROSITE-ProRule" id="PRU00027"/>
    </source>
</evidence>
<comment type="subcellular location">
    <subcellularLocation>
        <location evidence="1">Nucleus</location>
    </subcellularLocation>
</comment>
<dbReference type="InterPro" id="IPR003656">
    <property type="entry name" value="Znf_BED"/>
</dbReference>
<dbReference type="GeneID" id="109724813"/>
<dbReference type="InterPro" id="IPR036236">
    <property type="entry name" value="Znf_C2H2_sf"/>
</dbReference>
<dbReference type="AlphaFoldDB" id="A0A6P5GTX0"/>
<gene>
    <name evidence="14" type="primary">LOC109724813</name>
</gene>
<evidence type="ECO:0000256" key="3">
    <source>
        <dbReference type="ARBA" id="ARBA00022723"/>
    </source>
</evidence>
<feature type="domain" description="BED-type" evidence="12">
    <location>
        <begin position="107"/>
        <end position="168"/>
    </location>
</feature>
<dbReference type="GO" id="GO:0003677">
    <property type="term" value="F:DNA binding"/>
    <property type="evidence" value="ECO:0007669"/>
    <property type="project" value="UniProtKB-KW"/>
</dbReference>
<keyword evidence="4 10" id="KW-0863">Zinc-finger</keyword>
<evidence type="ECO:0000256" key="6">
    <source>
        <dbReference type="ARBA" id="ARBA00023015"/>
    </source>
</evidence>
<keyword evidence="8" id="KW-0804">Transcription</keyword>
<dbReference type="PANTHER" id="PTHR46481:SF7">
    <property type="entry name" value="ZINC FINGER BED DOMAIN-CONTAINING PROTEIN RICESLEEPER 2-LIKE"/>
    <property type="match status" value="1"/>
</dbReference>
<evidence type="ECO:0000256" key="9">
    <source>
        <dbReference type="ARBA" id="ARBA00023242"/>
    </source>
</evidence>
<protein>
    <submittedName>
        <fullName evidence="14">Zinc finger BED domain-containing protein RICESLEEPER 2-like</fullName>
    </submittedName>
</protein>
<feature type="region of interest" description="Disordered" evidence="11">
    <location>
        <begin position="158"/>
        <end position="178"/>
    </location>
</feature>
<evidence type="ECO:0000256" key="11">
    <source>
        <dbReference type="SAM" id="MobiDB-lite"/>
    </source>
</evidence>
<evidence type="ECO:0000313" key="13">
    <source>
        <dbReference type="Proteomes" id="UP000515123"/>
    </source>
</evidence>
<keyword evidence="13" id="KW-1185">Reference proteome</keyword>
<keyword evidence="5" id="KW-0862">Zinc</keyword>
<dbReference type="Pfam" id="PF02892">
    <property type="entry name" value="zf-BED"/>
    <property type="match status" value="1"/>
</dbReference>
<dbReference type="GO" id="GO:0046983">
    <property type="term" value="F:protein dimerization activity"/>
    <property type="evidence" value="ECO:0007669"/>
    <property type="project" value="InterPro"/>
</dbReference>
<organism evidence="13 14">
    <name type="scientific">Ananas comosus</name>
    <name type="common">Pineapple</name>
    <name type="synonym">Ananas ananas</name>
    <dbReference type="NCBI Taxonomy" id="4615"/>
    <lineage>
        <taxon>Eukaryota</taxon>
        <taxon>Viridiplantae</taxon>
        <taxon>Streptophyta</taxon>
        <taxon>Embryophyta</taxon>
        <taxon>Tracheophyta</taxon>
        <taxon>Spermatophyta</taxon>
        <taxon>Magnoliopsida</taxon>
        <taxon>Liliopsida</taxon>
        <taxon>Poales</taxon>
        <taxon>Bromeliaceae</taxon>
        <taxon>Bromelioideae</taxon>
        <taxon>Ananas</taxon>
    </lineage>
</organism>
<keyword evidence="3" id="KW-0479">Metal-binding</keyword>
<keyword evidence="9" id="KW-0539">Nucleus</keyword>
<dbReference type="PROSITE" id="PS50808">
    <property type="entry name" value="ZF_BED"/>
    <property type="match status" value="1"/>
</dbReference>
<proteinExistence type="predicted"/>
<dbReference type="GO" id="GO:0008270">
    <property type="term" value="F:zinc ion binding"/>
    <property type="evidence" value="ECO:0007669"/>
    <property type="project" value="UniProtKB-KW"/>
</dbReference>
<dbReference type="OrthoDB" id="785030at2759"/>
<sequence length="680" mass="77924">MVLKDVGYPMKVGSAVAAAAAYLQNTSAMMSIFQELLNSFEESSSDSFSAEVSSSESTSIEISSSESISIVTSSAEFDCIEVLSSESQPSIPIANETRLRTKRKRTKPRSEVWQHFDKFYNAEGNLKCKCKYCSREFYCDSRKNGTSSLKNHMGRCKRGPYKEDKTQAPVNLRPDSMGHEGEMMGTAAALRFDQEAIRKGLVCTIALDWPSFSYVESEIFRNFMSIVCPRFVVPSRRDVEMDFYQLYLDERLKLKNFLKTSCQRVSLTIERRSSLQGANYMCLTAHFIDNDWKLNRKILNICPISSEKYKAIGKKVAKCLLDWGIHRVFTITVDSASSSKAVVAYLRKRILNSAGTILGGKFLHGKCIGHICNLIVAGVLKEMADPVARVRGAVKYVLQYPSRLQKFEQYCENEGLQYDGLLHLETDAGWDSTLFMLFVAQISKRAFKVFEVHDPHYTMELESTDGKGTPTDEDWKKVEMLLDFCEFFFITLAGSQPSYVRPYSFFEFILMIPVHFRKWNGKDNIQFKGMVARLEDKYHKYWNKSYKEYLCCTGNMNQLVSVAAVLDPRKKLGKVELELSGCFTTRRLRKKVRKVTYALYSEYEGKKTPQIGKTSDRMHTSGETDHMPEEFRMRTNSQFENGGGQSISELDRYLDEDVEENSKDFNILGWWKINSHRFPH</sequence>
<keyword evidence="6" id="KW-0805">Transcription regulation</keyword>
<evidence type="ECO:0000259" key="12">
    <source>
        <dbReference type="PROSITE" id="PS50808"/>
    </source>
</evidence>
<evidence type="ECO:0000313" key="14">
    <source>
        <dbReference type="RefSeq" id="XP_020109328.1"/>
    </source>
</evidence>
<dbReference type="GO" id="GO:0005634">
    <property type="term" value="C:nucleus"/>
    <property type="evidence" value="ECO:0007669"/>
    <property type="project" value="UniProtKB-SubCell"/>
</dbReference>
<dbReference type="PANTHER" id="PTHR46481">
    <property type="entry name" value="ZINC FINGER BED DOMAIN-CONTAINING PROTEIN 4"/>
    <property type="match status" value="1"/>
</dbReference>
<dbReference type="RefSeq" id="XP_020109328.1">
    <property type="nucleotide sequence ID" value="XM_020253739.1"/>
</dbReference>